<keyword evidence="2" id="KW-0969">Cilium</keyword>
<gene>
    <name evidence="2" type="ORF">IV433_03540</name>
</gene>
<keyword evidence="2" id="KW-0966">Cell projection</keyword>
<evidence type="ECO:0000313" key="2">
    <source>
        <dbReference type="EMBL" id="MBF7978479.1"/>
    </source>
</evidence>
<proteinExistence type="predicted"/>
<sequence>MKPVNTIGVLEQLRQMRERTVNELTGQLARQKQLCQRYINNINSLNALCHDGLLQNQGAVERMNQMHYKANIQRVIAWQEQEQALADMRARELQADLTVEACREKTVDLVLLQQREALAKARGAQEQKNTDGLALQSWLRNRNNRRKR</sequence>
<feature type="coiled-coil region" evidence="1">
    <location>
        <begin position="21"/>
        <end position="48"/>
    </location>
</feature>
<evidence type="ECO:0000313" key="3">
    <source>
        <dbReference type="Proteomes" id="UP000636811"/>
    </source>
</evidence>
<dbReference type="InterPro" id="IPR012823">
    <property type="entry name" value="Flagell_FliJ"/>
</dbReference>
<accession>A0ABS0E5B7</accession>
<protein>
    <submittedName>
        <fullName evidence="2">Flagellar FliJ family protein</fullName>
    </submittedName>
</protein>
<dbReference type="Pfam" id="PF02050">
    <property type="entry name" value="FliJ"/>
    <property type="match status" value="1"/>
</dbReference>
<evidence type="ECO:0000256" key="1">
    <source>
        <dbReference type="SAM" id="Coils"/>
    </source>
</evidence>
<organism evidence="2 3">
    <name type="scientific">Rahnella laticis</name>
    <dbReference type="NCBI Taxonomy" id="2787622"/>
    <lineage>
        <taxon>Bacteria</taxon>
        <taxon>Pseudomonadati</taxon>
        <taxon>Pseudomonadota</taxon>
        <taxon>Gammaproteobacteria</taxon>
        <taxon>Enterobacterales</taxon>
        <taxon>Yersiniaceae</taxon>
        <taxon>Rahnella</taxon>
    </lineage>
</organism>
<comment type="caution">
    <text evidence="2">The sequence shown here is derived from an EMBL/GenBank/DDBJ whole genome shotgun (WGS) entry which is preliminary data.</text>
</comment>
<name>A0ABS0E5B7_9GAMM</name>
<keyword evidence="2" id="KW-0282">Flagellum</keyword>
<dbReference type="RefSeq" id="WP_195813038.1">
    <property type="nucleotide sequence ID" value="NZ_JADOBI010000002.1"/>
</dbReference>
<dbReference type="Proteomes" id="UP000636811">
    <property type="component" value="Unassembled WGS sequence"/>
</dbReference>
<keyword evidence="3" id="KW-1185">Reference proteome</keyword>
<keyword evidence="1" id="KW-0175">Coiled coil</keyword>
<reference evidence="2 3" key="1">
    <citation type="submission" date="2020-11" db="EMBL/GenBank/DDBJ databases">
        <title>Taxonomic investigation of Rahnella strains.</title>
        <authorList>
            <person name="Lee S.D."/>
        </authorList>
    </citation>
    <scope>NUCLEOTIDE SEQUENCE [LARGE SCALE GENOMIC DNA]</scope>
    <source>
        <strain evidence="2 3">SAP-17</strain>
    </source>
</reference>
<dbReference type="EMBL" id="JADOBI010000002">
    <property type="protein sequence ID" value="MBF7978479.1"/>
    <property type="molecule type" value="Genomic_DNA"/>
</dbReference>